<gene>
    <name evidence="9" type="ORF">KGM_207571</name>
</gene>
<accession>A0A212FB14</accession>
<keyword evidence="3 8" id="KW-0812">Transmembrane</keyword>
<evidence type="ECO:0000256" key="1">
    <source>
        <dbReference type="ARBA" id="ARBA00004141"/>
    </source>
</evidence>
<comment type="subcellular location">
    <subcellularLocation>
        <location evidence="1">Membrane</location>
        <topology evidence="1">Multi-pass membrane protein</topology>
    </subcellularLocation>
</comment>
<dbReference type="PANTHER" id="PTHR13002">
    <property type="entry name" value="C3ORF1 PROTEIN-RELATED"/>
    <property type="match status" value="1"/>
</dbReference>
<sequence>MYSRNEFDEYSIELHNVVQESLCGFFIGASLGGFIKSRDAYLHFIQNNQATIFHSTFEAKKKLQDYVTISFAKGAYHWGWRLGIFTGIFSLFVTSISVYRNRSSLSDYIVGGSLTGAIYKANLGPTAMLVGAGVGGVLSAMGGVLILGLLKISGLSMDDIRKSLYKIKETRQKLMDEAIEKSATEKNDHLTQHHDIIVKEKGVQKVEDLP</sequence>
<proteinExistence type="inferred from homology"/>
<name>A0A212FB14_DANPL</name>
<evidence type="ECO:0000313" key="9">
    <source>
        <dbReference type="EMBL" id="OWR50935.1"/>
    </source>
</evidence>
<dbReference type="InterPro" id="IPR055299">
    <property type="entry name" value="TIMMDC1"/>
</dbReference>
<dbReference type="eggNOG" id="KOG4608">
    <property type="taxonomic scope" value="Eukaryota"/>
</dbReference>
<feature type="transmembrane region" description="Helical" evidence="8">
    <location>
        <begin position="129"/>
        <end position="152"/>
    </location>
</feature>
<evidence type="ECO:0000256" key="6">
    <source>
        <dbReference type="ARBA" id="ARBA00040778"/>
    </source>
</evidence>
<comment type="caution">
    <text evidence="9">The sequence shown here is derived from an EMBL/GenBank/DDBJ whole genome shotgun (WGS) entry which is preliminary data.</text>
</comment>
<dbReference type="Pfam" id="PF02466">
    <property type="entry name" value="Tim17"/>
    <property type="match status" value="1"/>
</dbReference>
<protein>
    <recommendedName>
        <fullName evidence="6">Complex I assembly factor TIMMDC1, mitochondrial</fullName>
    </recommendedName>
    <alternativeName>
        <fullName evidence="7">Translocase of inner mitochondrial membrane domain-containing protein 1</fullName>
    </alternativeName>
</protein>
<keyword evidence="5 8" id="KW-0472">Membrane</keyword>
<evidence type="ECO:0000256" key="5">
    <source>
        <dbReference type="ARBA" id="ARBA00023136"/>
    </source>
</evidence>
<comment type="similarity">
    <text evidence="2">Belongs to the Tim17/Tim22/Tim23 family.</text>
</comment>
<dbReference type="InParanoid" id="A0A212FB14"/>
<dbReference type="FunCoup" id="A0A212FB14">
    <property type="interactions" value="684"/>
</dbReference>
<evidence type="ECO:0000256" key="4">
    <source>
        <dbReference type="ARBA" id="ARBA00022989"/>
    </source>
</evidence>
<keyword evidence="4 8" id="KW-1133">Transmembrane helix</keyword>
<dbReference type="KEGG" id="dpl:KGM_207571"/>
<keyword evidence="10" id="KW-1185">Reference proteome</keyword>
<evidence type="ECO:0000256" key="8">
    <source>
        <dbReference type="SAM" id="Phobius"/>
    </source>
</evidence>
<evidence type="ECO:0000256" key="2">
    <source>
        <dbReference type="ARBA" id="ARBA00008444"/>
    </source>
</evidence>
<dbReference type="GO" id="GO:0032981">
    <property type="term" value="P:mitochondrial respiratory chain complex I assembly"/>
    <property type="evidence" value="ECO:0007669"/>
    <property type="project" value="InterPro"/>
</dbReference>
<feature type="transmembrane region" description="Helical" evidence="8">
    <location>
        <begin position="78"/>
        <end position="99"/>
    </location>
</feature>
<reference evidence="9 10" key="1">
    <citation type="journal article" date="2011" name="Cell">
        <title>The monarch butterfly genome yields insights into long-distance migration.</title>
        <authorList>
            <person name="Zhan S."/>
            <person name="Merlin C."/>
            <person name="Boore J.L."/>
            <person name="Reppert S.M."/>
        </authorList>
    </citation>
    <scope>NUCLEOTIDE SEQUENCE [LARGE SCALE GENOMIC DNA]</scope>
    <source>
        <strain evidence="9">F-2</strain>
    </source>
</reference>
<dbReference type="STRING" id="278856.A0A212FB14"/>
<evidence type="ECO:0000256" key="7">
    <source>
        <dbReference type="ARBA" id="ARBA00041344"/>
    </source>
</evidence>
<evidence type="ECO:0000256" key="3">
    <source>
        <dbReference type="ARBA" id="ARBA00022692"/>
    </source>
</evidence>
<dbReference type="GO" id="GO:0005739">
    <property type="term" value="C:mitochondrion"/>
    <property type="evidence" value="ECO:0007669"/>
    <property type="project" value="TreeGrafter"/>
</dbReference>
<dbReference type="PANTHER" id="PTHR13002:SF1">
    <property type="entry name" value="COMPLEX I ASSEMBLY FACTOR TIMMDC1, MITOCHONDRIAL"/>
    <property type="match status" value="1"/>
</dbReference>
<dbReference type="EMBL" id="AGBW02009387">
    <property type="protein sequence ID" value="OWR50935.1"/>
    <property type="molecule type" value="Genomic_DNA"/>
</dbReference>
<dbReference type="AlphaFoldDB" id="A0A212FB14"/>
<evidence type="ECO:0000313" key="10">
    <source>
        <dbReference type="Proteomes" id="UP000007151"/>
    </source>
</evidence>
<dbReference type="Proteomes" id="UP000007151">
    <property type="component" value="Unassembled WGS sequence"/>
</dbReference>
<organism evidence="9 10">
    <name type="scientific">Danaus plexippus plexippus</name>
    <dbReference type="NCBI Taxonomy" id="278856"/>
    <lineage>
        <taxon>Eukaryota</taxon>
        <taxon>Metazoa</taxon>
        <taxon>Ecdysozoa</taxon>
        <taxon>Arthropoda</taxon>
        <taxon>Hexapoda</taxon>
        <taxon>Insecta</taxon>
        <taxon>Pterygota</taxon>
        <taxon>Neoptera</taxon>
        <taxon>Endopterygota</taxon>
        <taxon>Lepidoptera</taxon>
        <taxon>Glossata</taxon>
        <taxon>Ditrysia</taxon>
        <taxon>Papilionoidea</taxon>
        <taxon>Nymphalidae</taxon>
        <taxon>Danainae</taxon>
        <taxon>Danaini</taxon>
        <taxon>Danaina</taxon>
        <taxon>Danaus</taxon>
        <taxon>Danaus</taxon>
    </lineage>
</organism>
<dbReference type="GO" id="GO:0016020">
    <property type="term" value="C:membrane"/>
    <property type="evidence" value="ECO:0007669"/>
    <property type="project" value="UniProtKB-SubCell"/>
</dbReference>